<dbReference type="SMART" id="SM00470">
    <property type="entry name" value="ParB"/>
    <property type="match status" value="1"/>
</dbReference>
<dbReference type="SUPFAM" id="SSF110849">
    <property type="entry name" value="ParB/Sulfiredoxin"/>
    <property type="match status" value="1"/>
</dbReference>
<sequence>METQVIQATEYRNVSLSLLNESKTNPRRTFEETALKELADSIRTQGVLSPLLVRPITENGFEIIAGARRYRAAQIAESPTVPVRIVNLSDAEALEAQLVENLVRSEIHPMEEAQGFRALLDLEEPKYSIEEIGARVGKSPAFVAQRLKLTDLIPSAVDAFYADEIGVGHALLLAKLPADQQEEALRACFKEVYNGASKPASILLPVRNLQFWIDSNILLVLKDAPFNKRDAQLVPAAGSCADCPKRTGHNKLLFGDDLGRQGDRCTDPTCYQAKVSAHVAKAIAAKPELVQISTAYGGQKEGSPVLPRNKYTAIRDEKPKSTDEAKRPEFKVCKFTTEAIITEGSDIGTLHKVCANPACPVHHPKQKADRDDQRWKAEQEKQRKEQAIANATGLRVLSAIGSAVPVRLLKRDLLFVIERLASVLDESRIELLARQHGIRRKRDDGGLQKTLNAFLRRADEGTLSRLLVEACILLAASRGNPSSVLKEAAIAYKVDTEAIAAKVRQEFAVKEKAKKASQPATKTAKKAA</sequence>
<dbReference type="InterPro" id="IPR004437">
    <property type="entry name" value="ParB/RepB/Spo0J"/>
</dbReference>
<dbReference type="FunFam" id="3.90.1530.30:FF:000001">
    <property type="entry name" value="Chromosome partitioning protein ParB"/>
    <property type="match status" value="1"/>
</dbReference>
<dbReference type="InterPro" id="IPR003115">
    <property type="entry name" value="ParB_N"/>
</dbReference>
<dbReference type="InterPro" id="IPR041468">
    <property type="entry name" value="HTH_ParB/Spo0J"/>
</dbReference>
<dbReference type="EMBL" id="FNVA01000008">
    <property type="protein sequence ID" value="SEG67632.1"/>
    <property type="molecule type" value="Genomic_DNA"/>
</dbReference>
<dbReference type="GO" id="GO:0007059">
    <property type="term" value="P:chromosome segregation"/>
    <property type="evidence" value="ECO:0007669"/>
    <property type="project" value="TreeGrafter"/>
</dbReference>
<keyword evidence="2" id="KW-0238">DNA-binding</keyword>
<dbReference type="AlphaFoldDB" id="A0A1H6C3X3"/>
<evidence type="ECO:0000313" key="5">
    <source>
        <dbReference type="Proteomes" id="UP000236728"/>
    </source>
</evidence>
<comment type="similarity">
    <text evidence="1">Belongs to the ParB family.</text>
</comment>
<gene>
    <name evidence="4" type="ORF">SAMN05421819_4248</name>
</gene>
<dbReference type="Proteomes" id="UP000236728">
    <property type="component" value="Unassembled WGS sequence"/>
</dbReference>
<dbReference type="RefSeq" id="WP_103935079.1">
    <property type="nucleotide sequence ID" value="NZ_FNVA01000008.1"/>
</dbReference>
<dbReference type="Pfam" id="PF17762">
    <property type="entry name" value="HTH_ParB"/>
    <property type="match status" value="1"/>
</dbReference>
<keyword evidence="5" id="KW-1185">Reference proteome</keyword>
<dbReference type="OrthoDB" id="9796891at2"/>
<dbReference type="InterPro" id="IPR036086">
    <property type="entry name" value="ParB/Sulfiredoxin_sf"/>
</dbReference>
<dbReference type="GO" id="GO:0005694">
    <property type="term" value="C:chromosome"/>
    <property type="evidence" value="ECO:0007669"/>
    <property type="project" value="TreeGrafter"/>
</dbReference>
<name>A0A1H6C3X3_9BACT</name>
<evidence type="ECO:0000313" key="4">
    <source>
        <dbReference type="EMBL" id="SEG67632.1"/>
    </source>
</evidence>
<accession>A0A1H6C3X3</accession>
<dbReference type="GO" id="GO:0003677">
    <property type="term" value="F:DNA binding"/>
    <property type="evidence" value="ECO:0007669"/>
    <property type="project" value="UniProtKB-KW"/>
</dbReference>
<protein>
    <submittedName>
        <fullName evidence="4">Chromosome partitioning protein, ParB family</fullName>
    </submittedName>
</protein>
<dbReference type="NCBIfam" id="TIGR00180">
    <property type="entry name" value="parB_part"/>
    <property type="match status" value="1"/>
</dbReference>
<dbReference type="Gene3D" id="3.90.1530.30">
    <property type="match status" value="1"/>
</dbReference>
<organism evidence="4 5">
    <name type="scientific">Bryocella elongata</name>
    <dbReference type="NCBI Taxonomy" id="863522"/>
    <lineage>
        <taxon>Bacteria</taxon>
        <taxon>Pseudomonadati</taxon>
        <taxon>Acidobacteriota</taxon>
        <taxon>Terriglobia</taxon>
        <taxon>Terriglobales</taxon>
        <taxon>Acidobacteriaceae</taxon>
        <taxon>Bryocella</taxon>
    </lineage>
</organism>
<dbReference type="PANTHER" id="PTHR33375:SF7">
    <property type="entry name" value="CHROMOSOME 2-PARTITIONING PROTEIN PARB-RELATED"/>
    <property type="match status" value="1"/>
</dbReference>
<evidence type="ECO:0000259" key="3">
    <source>
        <dbReference type="SMART" id="SM00470"/>
    </source>
</evidence>
<evidence type="ECO:0000256" key="2">
    <source>
        <dbReference type="ARBA" id="ARBA00023125"/>
    </source>
</evidence>
<proteinExistence type="inferred from homology"/>
<evidence type="ECO:0000256" key="1">
    <source>
        <dbReference type="ARBA" id="ARBA00006295"/>
    </source>
</evidence>
<dbReference type="Gene3D" id="1.10.10.2830">
    <property type="match status" value="1"/>
</dbReference>
<dbReference type="Pfam" id="PF02195">
    <property type="entry name" value="ParB_N"/>
    <property type="match status" value="1"/>
</dbReference>
<dbReference type="SUPFAM" id="SSF109709">
    <property type="entry name" value="KorB DNA-binding domain-like"/>
    <property type="match status" value="1"/>
</dbReference>
<dbReference type="InterPro" id="IPR050336">
    <property type="entry name" value="Chromosome_partition/occlusion"/>
</dbReference>
<feature type="domain" description="ParB-like N-terminal" evidence="3">
    <location>
        <begin position="12"/>
        <end position="102"/>
    </location>
</feature>
<reference evidence="4 5" key="1">
    <citation type="submission" date="2016-10" db="EMBL/GenBank/DDBJ databases">
        <authorList>
            <person name="de Groot N.N."/>
        </authorList>
    </citation>
    <scope>NUCLEOTIDE SEQUENCE [LARGE SCALE GENOMIC DNA]</scope>
    <source>
        <strain evidence="4 5">DSM 22489</strain>
    </source>
</reference>
<dbReference type="PANTHER" id="PTHR33375">
    <property type="entry name" value="CHROMOSOME-PARTITIONING PROTEIN PARB-RELATED"/>
    <property type="match status" value="1"/>
</dbReference>